<comment type="similarity">
    <text evidence="1">Belongs to the LysR transcriptional regulatory family.</text>
</comment>
<accession>A0A4Q9VSS6</accession>
<reference evidence="7 8" key="1">
    <citation type="submission" date="2019-02" db="EMBL/GenBank/DDBJ databases">
        <title>Siculibacillus lacustris gen. nov., sp. nov., a new rosette-forming bacterium isolated from a freshwater crater lake (Lake St. Ana, Romania).</title>
        <authorList>
            <person name="Felfoldi T."/>
            <person name="Marton Z."/>
            <person name="Szabo A."/>
            <person name="Mentes A."/>
            <person name="Boka K."/>
            <person name="Marialigeti K."/>
            <person name="Mathe I."/>
            <person name="Koncz M."/>
            <person name="Schumann P."/>
            <person name="Toth E."/>
        </authorList>
    </citation>
    <scope>NUCLEOTIDE SEQUENCE [LARGE SCALE GENOMIC DNA]</scope>
    <source>
        <strain evidence="7 8">SA-279</strain>
    </source>
</reference>
<dbReference type="PROSITE" id="PS50931">
    <property type="entry name" value="HTH_LYSR"/>
    <property type="match status" value="1"/>
</dbReference>
<dbReference type="InterPro" id="IPR058163">
    <property type="entry name" value="LysR-type_TF_proteobact-type"/>
</dbReference>
<evidence type="ECO:0000256" key="3">
    <source>
        <dbReference type="ARBA" id="ARBA00023125"/>
    </source>
</evidence>
<keyword evidence="3" id="KW-0238">DNA-binding</keyword>
<dbReference type="EMBL" id="SJFN01000009">
    <property type="protein sequence ID" value="TBW39057.1"/>
    <property type="molecule type" value="Genomic_DNA"/>
</dbReference>
<sequence>MRGLRMHPSGAAREIACGDHGGAFCAPPVTLGRHRSREPAEVRRSEGRMVEDRRESRAKARGAASPMVVEVRGRLPPLTWLRAFEAVGRHASMRAAAIELGVGHGVVSRHVRNLEEWFGRSLVVAGPRGIVLTGDGERLRRSAGAAFDLIAATTEDLRPRPAGGVLRIWCVPGLAARWLAARLDDLQEALGRVEIVLRATTERPDFGSDADVEIRFAEAPEPPPGARAALVERSRIFPVASPGWLAEHGPIVDLAGLAEARLIHEDSREQWRRWFAATGHRPRGDLAGPRLWYASSALDAATAGQGIALATRLQAADDLRAGRLVEILATDVRLGDYWLIGPEARWDSAVLAPFRRWLIAEMAATVDAASCA</sequence>
<keyword evidence="8" id="KW-1185">Reference proteome</keyword>
<dbReference type="Pfam" id="PF00126">
    <property type="entry name" value="HTH_1"/>
    <property type="match status" value="1"/>
</dbReference>
<dbReference type="SUPFAM" id="SSF46785">
    <property type="entry name" value="Winged helix' DNA-binding domain"/>
    <property type="match status" value="1"/>
</dbReference>
<comment type="caution">
    <text evidence="7">The sequence shown here is derived from an EMBL/GenBank/DDBJ whole genome shotgun (WGS) entry which is preliminary data.</text>
</comment>
<gene>
    <name evidence="7" type="ORF">EYW49_07975</name>
</gene>
<dbReference type="PANTHER" id="PTHR30537:SF74">
    <property type="entry name" value="HTH-TYPE TRANSCRIPTIONAL REGULATOR TRPI"/>
    <property type="match status" value="1"/>
</dbReference>
<dbReference type="Proteomes" id="UP000292781">
    <property type="component" value="Unassembled WGS sequence"/>
</dbReference>
<dbReference type="GO" id="GO:0006351">
    <property type="term" value="P:DNA-templated transcription"/>
    <property type="evidence" value="ECO:0007669"/>
    <property type="project" value="TreeGrafter"/>
</dbReference>
<dbReference type="Gene3D" id="3.40.190.10">
    <property type="entry name" value="Periplasmic binding protein-like II"/>
    <property type="match status" value="2"/>
</dbReference>
<name>A0A4Q9VSS6_9HYPH</name>
<dbReference type="Pfam" id="PF03466">
    <property type="entry name" value="LysR_substrate"/>
    <property type="match status" value="1"/>
</dbReference>
<feature type="region of interest" description="Disordered" evidence="5">
    <location>
        <begin position="30"/>
        <end position="61"/>
    </location>
</feature>
<dbReference type="PANTHER" id="PTHR30537">
    <property type="entry name" value="HTH-TYPE TRANSCRIPTIONAL REGULATOR"/>
    <property type="match status" value="1"/>
</dbReference>
<evidence type="ECO:0000259" key="6">
    <source>
        <dbReference type="PROSITE" id="PS50931"/>
    </source>
</evidence>
<feature type="domain" description="HTH lysR-type" evidence="6">
    <location>
        <begin position="76"/>
        <end position="133"/>
    </location>
</feature>
<keyword evidence="4" id="KW-0804">Transcription</keyword>
<evidence type="ECO:0000256" key="2">
    <source>
        <dbReference type="ARBA" id="ARBA00023015"/>
    </source>
</evidence>
<dbReference type="Gene3D" id="1.10.10.10">
    <property type="entry name" value="Winged helix-like DNA-binding domain superfamily/Winged helix DNA-binding domain"/>
    <property type="match status" value="1"/>
</dbReference>
<dbReference type="SUPFAM" id="SSF53850">
    <property type="entry name" value="Periplasmic binding protein-like II"/>
    <property type="match status" value="1"/>
</dbReference>
<evidence type="ECO:0000256" key="4">
    <source>
        <dbReference type="ARBA" id="ARBA00023163"/>
    </source>
</evidence>
<evidence type="ECO:0000313" key="7">
    <source>
        <dbReference type="EMBL" id="TBW39057.1"/>
    </source>
</evidence>
<dbReference type="InterPro" id="IPR036388">
    <property type="entry name" value="WH-like_DNA-bd_sf"/>
</dbReference>
<keyword evidence="2" id="KW-0805">Transcription regulation</keyword>
<dbReference type="GO" id="GO:0043565">
    <property type="term" value="F:sequence-specific DNA binding"/>
    <property type="evidence" value="ECO:0007669"/>
    <property type="project" value="TreeGrafter"/>
</dbReference>
<proteinExistence type="inferred from homology"/>
<dbReference type="OrthoDB" id="9794694at2"/>
<dbReference type="GO" id="GO:0003700">
    <property type="term" value="F:DNA-binding transcription factor activity"/>
    <property type="evidence" value="ECO:0007669"/>
    <property type="project" value="InterPro"/>
</dbReference>
<dbReference type="InterPro" id="IPR000847">
    <property type="entry name" value="LysR_HTH_N"/>
</dbReference>
<dbReference type="AlphaFoldDB" id="A0A4Q9VSS6"/>
<evidence type="ECO:0000313" key="8">
    <source>
        <dbReference type="Proteomes" id="UP000292781"/>
    </source>
</evidence>
<evidence type="ECO:0000256" key="5">
    <source>
        <dbReference type="SAM" id="MobiDB-lite"/>
    </source>
</evidence>
<dbReference type="InterPro" id="IPR005119">
    <property type="entry name" value="LysR_subst-bd"/>
</dbReference>
<protein>
    <submittedName>
        <fullName evidence="7">LysR family transcriptional regulator</fullName>
    </submittedName>
</protein>
<organism evidence="7 8">
    <name type="scientific">Siculibacillus lacustris</name>
    <dbReference type="NCBI Taxonomy" id="1549641"/>
    <lineage>
        <taxon>Bacteria</taxon>
        <taxon>Pseudomonadati</taxon>
        <taxon>Pseudomonadota</taxon>
        <taxon>Alphaproteobacteria</taxon>
        <taxon>Hyphomicrobiales</taxon>
        <taxon>Ancalomicrobiaceae</taxon>
        <taxon>Siculibacillus</taxon>
    </lineage>
</organism>
<feature type="compositionally biased region" description="Basic and acidic residues" evidence="5">
    <location>
        <begin position="37"/>
        <end position="58"/>
    </location>
</feature>
<dbReference type="InterPro" id="IPR036390">
    <property type="entry name" value="WH_DNA-bd_sf"/>
</dbReference>
<evidence type="ECO:0000256" key="1">
    <source>
        <dbReference type="ARBA" id="ARBA00009437"/>
    </source>
</evidence>